<dbReference type="Proteomes" id="UP001140949">
    <property type="component" value="Unassembled WGS sequence"/>
</dbReference>
<keyword evidence="2" id="KW-0675">Receptor</keyword>
<keyword evidence="3" id="KW-1185">Reference proteome</keyword>
<dbReference type="GO" id="GO:0016301">
    <property type="term" value="F:kinase activity"/>
    <property type="evidence" value="ECO:0007669"/>
    <property type="project" value="UniProtKB-KW"/>
</dbReference>
<dbReference type="EMBL" id="JANAVB010028618">
    <property type="protein sequence ID" value="KAJ6815715.1"/>
    <property type="molecule type" value="Genomic_DNA"/>
</dbReference>
<dbReference type="AlphaFoldDB" id="A0AAX6FI85"/>
<sequence length="90" mass="10159">MKVGWKRMGRRRRLCSVLTRWRPARGRWVDCCSHTGDATHRAAHHGKEARQRRSGGRSVSAEGARAWRTDGGSSVDKDLVCNCNIGIRWG</sequence>
<reference evidence="2" key="1">
    <citation type="journal article" date="2023" name="GigaByte">
        <title>Genome assembly of the bearded iris, Iris pallida Lam.</title>
        <authorList>
            <person name="Bruccoleri R.E."/>
            <person name="Oakeley E.J."/>
            <person name="Faust A.M.E."/>
            <person name="Altorfer M."/>
            <person name="Dessus-Babus S."/>
            <person name="Burckhardt D."/>
            <person name="Oertli M."/>
            <person name="Naumann U."/>
            <person name="Petersen F."/>
            <person name="Wong J."/>
        </authorList>
    </citation>
    <scope>NUCLEOTIDE SEQUENCE</scope>
    <source>
        <strain evidence="2">GSM-AAB239-AS_SAM_17_03QT</strain>
    </source>
</reference>
<evidence type="ECO:0000313" key="3">
    <source>
        <dbReference type="Proteomes" id="UP001140949"/>
    </source>
</evidence>
<keyword evidence="2" id="KW-0808">Transferase</keyword>
<proteinExistence type="predicted"/>
<feature type="region of interest" description="Disordered" evidence="1">
    <location>
        <begin position="37"/>
        <end position="69"/>
    </location>
</feature>
<protein>
    <submittedName>
        <fullName evidence="2">Proline-rich receptor-like protein kinase PERK8</fullName>
    </submittedName>
</protein>
<reference evidence="2" key="2">
    <citation type="submission" date="2023-04" db="EMBL/GenBank/DDBJ databases">
        <authorList>
            <person name="Bruccoleri R.E."/>
            <person name="Oakeley E.J."/>
            <person name="Faust A.-M."/>
            <person name="Dessus-Babus S."/>
            <person name="Altorfer M."/>
            <person name="Burckhardt D."/>
            <person name="Oertli M."/>
            <person name="Naumann U."/>
            <person name="Petersen F."/>
            <person name="Wong J."/>
        </authorList>
    </citation>
    <scope>NUCLEOTIDE SEQUENCE</scope>
    <source>
        <strain evidence="2">GSM-AAB239-AS_SAM_17_03QT</strain>
        <tissue evidence="2">Leaf</tissue>
    </source>
</reference>
<evidence type="ECO:0000313" key="2">
    <source>
        <dbReference type="EMBL" id="KAJ6815715.1"/>
    </source>
</evidence>
<keyword evidence="2" id="KW-0418">Kinase</keyword>
<evidence type="ECO:0000256" key="1">
    <source>
        <dbReference type="SAM" id="MobiDB-lite"/>
    </source>
</evidence>
<accession>A0AAX6FI85</accession>
<organism evidence="2 3">
    <name type="scientific">Iris pallida</name>
    <name type="common">Sweet iris</name>
    <dbReference type="NCBI Taxonomy" id="29817"/>
    <lineage>
        <taxon>Eukaryota</taxon>
        <taxon>Viridiplantae</taxon>
        <taxon>Streptophyta</taxon>
        <taxon>Embryophyta</taxon>
        <taxon>Tracheophyta</taxon>
        <taxon>Spermatophyta</taxon>
        <taxon>Magnoliopsida</taxon>
        <taxon>Liliopsida</taxon>
        <taxon>Asparagales</taxon>
        <taxon>Iridaceae</taxon>
        <taxon>Iridoideae</taxon>
        <taxon>Irideae</taxon>
        <taxon>Iris</taxon>
    </lineage>
</organism>
<comment type="caution">
    <text evidence="2">The sequence shown here is derived from an EMBL/GenBank/DDBJ whole genome shotgun (WGS) entry which is preliminary data.</text>
</comment>
<gene>
    <name evidence="2" type="ORF">M6B38_132755</name>
</gene>
<feature type="compositionally biased region" description="Basic and acidic residues" evidence="1">
    <location>
        <begin position="37"/>
        <end position="51"/>
    </location>
</feature>
<name>A0AAX6FI85_IRIPA</name>